<dbReference type="AlphaFoldDB" id="A0A9W6V6J0"/>
<evidence type="ECO:0000313" key="2">
    <source>
        <dbReference type="Proteomes" id="UP001165041"/>
    </source>
</evidence>
<proteinExistence type="predicted"/>
<dbReference type="EMBL" id="BSSA01000055">
    <property type="protein sequence ID" value="GLW75348.1"/>
    <property type="molecule type" value="Genomic_DNA"/>
</dbReference>
<accession>A0A9W6V6J0</accession>
<name>A0A9W6V6J0_9ACTN</name>
<comment type="caution">
    <text evidence="1">The sequence shown here is derived from an EMBL/GenBank/DDBJ whole genome shotgun (WGS) entry which is preliminary data.</text>
</comment>
<organism evidence="1 2">
    <name type="scientific">Kitasatospora phosalacinea</name>
    <dbReference type="NCBI Taxonomy" id="2065"/>
    <lineage>
        <taxon>Bacteria</taxon>
        <taxon>Bacillati</taxon>
        <taxon>Actinomycetota</taxon>
        <taxon>Actinomycetes</taxon>
        <taxon>Kitasatosporales</taxon>
        <taxon>Streptomycetaceae</taxon>
        <taxon>Kitasatospora</taxon>
    </lineage>
</organism>
<reference evidence="1" key="1">
    <citation type="submission" date="2023-02" db="EMBL/GenBank/DDBJ databases">
        <title>Kitasatospora phosalacinea NBRC 14627.</title>
        <authorList>
            <person name="Ichikawa N."/>
            <person name="Sato H."/>
            <person name="Tonouchi N."/>
        </authorList>
    </citation>
    <scope>NUCLEOTIDE SEQUENCE</scope>
    <source>
        <strain evidence="1">NBRC 14627</strain>
    </source>
</reference>
<gene>
    <name evidence="1" type="ORF">Kpho02_76450</name>
</gene>
<dbReference type="Proteomes" id="UP001165041">
    <property type="component" value="Unassembled WGS sequence"/>
</dbReference>
<protein>
    <submittedName>
        <fullName evidence="1">Uncharacterized protein</fullName>
    </submittedName>
</protein>
<sequence>MHIKRAARARTAGKHTVLSSSTIEFHSLGHSEAFQQFGNASDLLVGPEGGSEFTDEGDAAFGADACGEVERFGGDGEGLLRCRWTAEMPWPGR</sequence>
<evidence type="ECO:0000313" key="1">
    <source>
        <dbReference type="EMBL" id="GLW75348.1"/>
    </source>
</evidence>